<evidence type="ECO:0000313" key="2">
    <source>
        <dbReference type="Proteomes" id="UP000006242"/>
    </source>
</evidence>
<dbReference type="EMBL" id="AFNV02000013">
    <property type="protein sequence ID" value="ERJ19018.1"/>
    <property type="molecule type" value="Genomic_DNA"/>
</dbReference>
<name>A0ACB4V5Y4_9GAMM</name>
<gene>
    <name evidence="1" type="ORF">SSPSH_002100</name>
</gene>
<protein>
    <submittedName>
        <fullName evidence="1">TetR-family transcriptional regulator protein</fullName>
    </submittedName>
</protein>
<reference evidence="1 2" key="1">
    <citation type="journal article" date="2011" name="J. Bacteriol.">
        <title>Genome sequence of Salinisphaera shabanensis, a gammaproteobacterium from the harsh, variable environment of the brine-seawater interface of the Shaban Deep in the Red Sea.</title>
        <authorList>
            <person name="Antunes A."/>
            <person name="Alam I."/>
            <person name="Bajic V.B."/>
            <person name="Stingl U."/>
        </authorList>
    </citation>
    <scope>NUCLEOTIDE SEQUENCE [LARGE SCALE GENOMIC DNA]</scope>
    <source>
        <strain evidence="1 2">E1L3A</strain>
    </source>
</reference>
<keyword evidence="2" id="KW-1185">Reference proteome</keyword>
<accession>A0ACB4V5Y4</accession>
<evidence type="ECO:0000313" key="1">
    <source>
        <dbReference type="EMBL" id="ERJ19018.1"/>
    </source>
</evidence>
<comment type="caution">
    <text evidence="1">The sequence shown here is derived from an EMBL/GenBank/DDBJ whole genome shotgun (WGS) entry which is preliminary data.</text>
</comment>
<organism evidence="1 2">
    <name type="scientific">Salinisphaera shabanensis E1L3A</name>
    <dbReference type="NCBI Taxonomy" id="1033802"/>
    <lineage>
        <taxon>Bacteria</taxon>
        <taxon>Pseudomonadati</taxon>
        <taxon>Pseudomonadota</taxon>
        <taxon>Gammaproteobacteria</taxon>
        <taxon>Salinisphaerales</taxon>
        <taxon>Salinisphaeraceae</taxon>
        <taxon>Salinisphaera</taxon>
    </lineage>
</organism>
<dbReference type="Proteomes" id="UP000006242">
    <property type="component" value="Unassembled WGS sequence"/>
</dbReference>
<proteinExistence type="predicted"/>
<reference evidence="1 2" key="2">
    <citation type="journal article" date="2013" name="PLoS ONE">
        <title>INDIGO - INtegrated Data Warehouse of MIcrobial GenOmes with Examples from the Red Sea Extremophiles.</title>
        <authorList>
            <person name="Alam I."/>
            <person name="Antunes A."/>
            <person name="Kamau A.A."/>
            <person name="Ba Alawi W."/>
            <person name="Kalkatawi M."/>
            <person name="Stingl U."/>
            <person name="Bajic V.B."/>
        </authorList>
    </citation>
    <scope>NUCLEOTIDE SEQUENCE [LARGE SCALE GENOMIC DNA]</scope>
    <source>
        <strain evidence="1 2">E1L3A</strain>
    </source>
</reference>
<sequence length="195" mass="21675">MRLRRAQLAGRDLDILIANSGHHVARGVDAIVSEADTNKMSFYRAFASKDDLVAAYVRHEVEQGLAHWETTLEQYKDDPLAQTRALFKAHLIETCAESSRGCPLSNVAVELSETEHPAKAIIEEYKTDMRQRFRRLAAELGTPTPDALGDTLMLLWEGAYLSPLTFYDRHAPAQNVVSAAEAVIKTFVPQPQTAP</sequence>